<feature type="chain" id="PRO_5047120808" description="Cadherin domain-containing protein" evidence="11">
    <location>
        <begin position="27"/>
        <end position="1071"/>
    </location>
</feature>
<keyword evidence="7 10" id="KW-0472">Membrane</keyword>
<organism evidence="13 14">
    <name type="scientific">Callorhinchus milii</name>
    <name type="common">Ghost shark</name>
    <dbReference type="NCBI Taxonomy" id="7868"/>
    <lineage>
        <taxon>Eukaryota</taxon>
        <taxon>Metazoa</taxon>
        <taxon>Chordata</taxon>
        <taxon>Craniata</taxon>
        <taxon>Vertebrata</taxon>
        <taxon>Chondrichthyes</taxon>
        <taxon>Holocephali</taxon>
        <taxon>Chimaeriformes</taxon>
        <taxon>Callorhinchidae</taxon>
        <taxon>Callorhinchus</taxon>
    </lineage>
</organism>
<keyword evidence="6 10" id="KW-1133">Transmembrane helix</keyword>
<evidence type="ECO:0000256" key="4">
    <source>
        <dbReference type="ARBA" id="ARBA00022837"/>
    </source>
</evidence>
<dbReference type="GO" id="GO:0005886">
    <property type="term" value="C:plasma membrane"/>
    <property type="evidence" value="ECO:0007669"/>
    <property type="project" value="UniProtKB-SubCell"/>
</dbReference>
<feature type="domain" description="Cadherin" evidence="12">
    <location>
        <begin position="820"/>
        <end position="904"/>
    </location>
</feature>
<keyword evidence="8" id="KW-0325">Glycoprotein</keyword>
<evidence type="ECO:0000256" key="1">
    <source>
        <dbReference type="ARBA" id="ARBA00004167"/>
    </source>
</evidence>
<dbReference type="InterPro" id="IPR002126">
    <property type="entry name" value="Cadherin-like_dom"/>
</dbReference>
<evidence type="ECO:0000256" key="5">
    <source>
        <dbReference type="ARBA" id="ARBA00022889"/>
    </source>
</evidence>
<dbReference type="SUPFAM" id="SSF49313">
    <property type="entry name" value="Cadherin-like"/>
    <property type="match status" value="8"/>
</dbReference>
<evidence type="ECO:0000256" key="9">
    <source>
        <dbReference type="PROSITE-ProRule" id="PRU00043"/>
    </source>
</evidence>
<feature type="domain" description="Cadherin" evidence="12">
    <location>
        <begin position="239"/>
        <end position="346"/>
    </location>
</feature>
<dbReference type="InterPro" id="IPR050174">
    <property type="entry name" value="Protocadherin/Cadherin-CA"/>
</dbReference>
<dbReference type="PRINTS" id="PR00205">
    <property type="entry name" value="CADHERIN"/>
</dbReference>
<dbReference type="GO" id="GO:0005509">
    <property type="term" value="F:calcium ion binding"/>
    <property type="evidence" value="ECO:0007669"/>
    <property type="project" value="UniProtKB-UniRule"/>
</dbReference>
<evidence type="ECO:0000256" key="10">
    <source>
        <dbReference type="SAM" id="Phobius"/>
    </source>
</evidence>
<evidence type="ECO:0000256" key="3">
    <source>
        <dbReference type="ARBA" id="ARBA00022737"/>
    </source>
</evidence>
<dbReference type="InterPro" id="IPR015919">
    <property type="entry name" value="Cadherin-like_sf"/>
</dbReference>
<keyword evidence="14" id="KW-1185">Reference proteome</keyword>
<dbReference type="GeneTree" id="ENSGT00940000163777"/>
<keyword evidence="4 9" id="KW-0106">Calcium</keyword>
<name>A0A4W3JGA3_CALMI</name>
<keyword evidence="5" id="KW-0130">Cell adhesion</keyword>
<dbReference type="Proteomes" id="UP000314986">
    <property type="component" value="Unassembled WGS sequence"/>
</dbReference>
<feature type="domain" description="Cadherin" evidence="12">
    <location>
        <begin position="130"/>
        <end position="238"/>
    </location>
</feature>
<keyword evidence="2 10" id="KW-0812">Transmembrane</keyword>
<proteinExistence type="predicted"/>
<feature type="domain" description="Cadherin" evidence="12">
    <location>
        <begin position="452"/>
        <end position="561"/>
    </location>
</feature>
<reference evidence="14" key="3">
    <citation type="journal article" date="2014" name="Nature">
        <title>Elephant shark genome provides unique insights into gnathostome evolution.</title>
        <authorList>
            <consortium name="International Elephant Shark Genome Sequencing Consortium"/>
            <person name="Venkatesh B."/>
            <person name="Lee A.P."/>
            <person name="Ravi V."/>
            <person name="Maurya A.K."/>
            <person name="Lian M.M."/>
            <person name="Swann J.B."/>
            <person name="Ohta Y."/>
            <person name="Flajnik M.F."/>
            <person name="Sutoh Y."/>
            <person name="Kasahara M."/>
            <person name="Hoon S."/>
            <person name="Gangu V."/>
            <person name="Roy S.W."/>
            <person name="Irimia M."/>
            <person name="Korzh V."/>
            <person name="Kondrychyn I."/>
            <person name="Lim Z.W."/>
            <person name="Tay B.H."/>
            <person name="Tohari S."/>
            <person name="Kong K.W."/>
            <person name="Ho S."/>
            <person name="Lorente-Galdos B."/>
            <person name="Quilez J."/>
            <person name="Marques-Bonet T."/>
            <person name="Raney B.J."/>
            <person name="Ingham P.W."/>
            <person name="Tay A."/>
            <person name="Hillier L.W."/>
            <person name="Minx P."/>
            <person name="Boehm T."/>
            <person name="Wilson R.K."/>
            <person name="Brenner S."/>
            <person name="Warren W.C."/>
        </authorList>
    </citation>
    <scope>NUCLEOTIDE SEQUENCE [LARGE SCALE GENOMIC DNA]</scope>
</reference>
<protein>
    <recommendedName>
        <fullName evidence="12">Cadherin domain-containing protein</fullName>
    </recommendedName>
</protein>
<keyword evidence="11" id="KW-0732">Signal</keyword>
<evidence type="ECO:0000313" key="13">
    <source>
        <dbReference type="Ensembl" id="ENSCMIP00000041417.1"/>
    </source>
</evidence>
<keyword evidence="3" id="KW-0677">Repeat</keyword>
<reference evidence="13" key="4">
    <citation type="submission" date="2025-08" db="UniProtKB">
        <authorList>
            <consortium name="Ensembl"/>
        </authorList>
    </citation>
    <scope>IDENTIFICATION</scope>
</reference>
<dbReference type="InParanoid" id="A0A4W3JGA3"/>
<evidence type="ECO:0000313" key="14">
    <source>
        <dbReference type="Proteomes" id="UP000314986"/>
    </source>
</evidence>
<dbReference type="SMART" id="SM00112">
    <property type="entry name" value="CA"/>
    <property type="match status" value="8"/>
</dbReference>
<feature type="domain" description="Cadherin" evidence="12">
    <location>
        <begin position="347"/>
        <end position="451"/>
    </location>
</feature>
<dbReference type="GO" id="GO:0007156">
    <property type="term" value="P:homophilic cell adhesion via plasma membrane adhesion molecules"/>
    <property type="evidence" value="ECO:0007669"/>
    <property type="project" value="InterPro"/>
</dbReference>
<dbReference type="Pfam" id="PF00028">
    <property type="entry name" value="Cadherin"/>
    <property type="match status" value="6"/>
</dbReference>
<reference evidence="13" key="5">
    <citation type="submission" date="2025-09" db="UniProtKB">
        <authorList>
            <consortium name="Ensembl"/>
        </authorList>
    </citation>
    <scope>IDENTIFICATION</scope>
</reference>
<feature type="domain" description="Cadherin" evidence="12">
    <location>
        <begin position="582"/>
        <end position="682"/>
    </location>
</feature>
<reference evidence="14" key="2">
    <citation type="journal article" date="2007" name="PLoS Biol.">
        <title>Survey sequencing and comparative analysis of the elephant shark (Callorhinchus milii) genome.</title>
        <authorList>
            <person name="Venkatesh B."/>
            <person name="Kirkness E.F."/>
            <person name="Loh Y.H."/>
            <person name="Halpern A.L."/>
            <person name="Lee A.P."/>
            <person name="Johnson J."/>
            <person name="Dandona N."/>
            <person name="Viswanathan L.D."/>
            <person name="Tay A."/>
            <person name="Venter J.C."/>
            <person name="Strausberg R.L."/>
            <person name="Brenner S."/>
        </authorList>
    </citation>
    <scope>NUCLEOTIDE SEQUENCE [LARGE SCALE GENOMIC DNA]</scope>
</reference>
<evidence type="ECO:0000256" key="11">
    <source>
        <dbReference type="SAM" id="SignalP"/>
    </source>
</evidence>
<dbReference type="PROSITE" id="PS00232">
    <property type="entry name" value="CADHERIN_1"/>
    <property type="match status" value="5"/>
</dbReference>
<dbReference type="Pfam" id="PF08266">
    <property type="entry name" value="Cadherin_2"/>
    <property type="match status" value="1"/>
</dbReference>
<evidence type="ECO:0000256" key="6">
    <source>
        <dbReference type="ARBA" id="ARBA00022989"/>
    </source>
</evidence>
<comment type="subcellular location">
    <subcellularLocation>
        <location evidence="1">Membrane</location>
        <topology evidence="1">Single-pass membrane protein</topology>
    </subcellularLocation>
</comment>
<dbReference type="Ensembl" id="ENSCMIT00000042004.1">
    <property type="protein sequence ID" value="ENSCMIP00000041417.1"/>
    <property type="gene ID" value="ENSCMIG00000017262.1"/>
</dbReference>
<dbReference type="InterPro" id="IPR020894">
    <property type="entry name" value="Cadherin_CS"/>
</dbReference>
<feature type="transmembrane region" description="Helical" evidence="10">
    <location>
        <begin position="928"/>
        <end position="953"/>
    </location>
</feature>
<dbReference type="InterPro" id="IPR013164">
    <property type="entry name" value="Cadherin_N"/>
</dbReference>
<dbReference type="Gene3D" id="2.60.40.60">
    <property type="entry name" value="Cadherins"/>
    <property type="match status" value="8"/>
</dbReference>
<feature type="domain" description="Cadherin" evidence="12">
    <location>
        <begin position="717"/>
        <end position="805"/>
    </location>
</feature>
<dbReference type="AlphaFoldDB" id="A0A4W3JGA3"/>
<sequence length="1071" mass="117698">MCHLVMLNRLATYFIFLLYAPDLVCGEIRYTIPEELEHGAFVGNIAEDLGLNLRELSARKFRLVSEERTQYLEVNSENGIVFVNERIDREQLCQSSTCSLSFEVIVKNPLEVHRVAVEILDINDNSPSFPKSDFFLEIAEFIAPGARFLLASAYDPDVGKNAIRTYQISSNEYFNLNVQVTSDGKIICELLLEKPLDRERQSEFKLTLTAIDGGIPERSGTAKIIINVVDANDNVPVFDHELYKTSLPENAAEDTLVIKINAIDVDEGSNGAVKYYFSNHASQRVRELFSLEPETGEIRVKGVLDFEESNGYELAVQAMDSGAPTMTGHTKVMVSILDMNDNAPEIKVTLLSNTIPENAESGTLIALISVTDRDSGKNGEVHCQIPTNIPFKLHLTSKNHCRLVSSGVLDRETISTYNILVSTWDAGSPPLLTNKTIMVSVSDINDNAPRFTQPSYTVYVSENNAPGASIFTVTALDPDLDQNAHVSYSVLPTRVMEIPVSTYISINSNTGNIHALQSFDYEQQKTFQFQVQAKDSGVPPLWSKCAVKVIILDQNDNAPVIISPLAWNGSISIGLKSQSIYPGYLVTKIIATDADSGQNARLSYRLVKATDSSLFSVGLFSGEVKTIRRYLDKDAAAQVLSIRVNDNGQPSLSVSVTVSFSVATNATEKHLERVDLVHSPANPFSDLNLYLIIAFGSTTLIFLLTIILLVAIKCHQDRNGIYGVSMPGAYNYNVCLSPESDMTASAYISLSSNNGDIYALQSFDYEQLKSFQFEVRAQDSGDPPLSSGARVKVIVLDQNDNPPLIVSPPTWNGSASVDLVPQSVYPGYLVTKVIATDADSGQNARLSYLTTTDSGLFSVGLHSGEVRTTRRILDEDVTTQRLTILVKDNGQPTLSTLVTISFSIGVNVTEKPLERTNLKRKPAPFSELNLYLIITLGSTSLIFLVTIIILFAIKCHQDGNDIYGVPIPGTYNYNVCLSPESAKSDFLFLSTCNPTIPMSSVKANQSNFSQEVEQERFQPIMGIDCIGSDISLVIHQPSSIAITQGRIRDSLHLRLGVLIGQTKAQPWYLTS</sequence>
<dbReference type="PROSITE" id="PS50268">
    <property type="entry name" value="CADHERIN_2"/>
    <property type="match status" value="8"/>
</dbReference>
<evidence type="ECO:0000256" key="7">
    <source>
        <dbReference type="ARBA" id="ARBA00023136"/>
    </source>
</evidence>
<feature type="transmembrane region" description="Helical" evidence="10">
    <location>
        <begin position="689"/>
        <end position="712"/>
    </location>
</feature>
<evidence type="ECO:0000256" key="8">
    <source>
        <dbReference type="ARBA" id="ARBA00023180"/>
    </source>
</evidence>
<dbReference type="PANTHER" id="PTHR24028:SF236">
    <property type="entry name" value="PROTOCADHERIN GAMMA-C3"/>
    <property type="match status" value="1"/>
</dbReference>
<dbReference type="OMA" id="ERSICSI"/>
<feature type="signal peptide" evidence="11">
    <location>
        <begin position="1"/>
        <end position="26"/>
    </location>
</feature>
<evidence type="ECO:0000256" key="2">
    <source>
        <dbReference type="ARBA" id="ARBA00022692"/>
    </source>
</evidence>
<evidence type="ECO:0000259" key="12">
    <source>
        <dbReference type="PROSITE" id="PS50268"/>
    </source>
</evidence>
<reference evidence="14" key="1">
    <citation type="journal article" date="2006" name="Science">
        <title>Ancient noncoding elements conserved in the human genome.</title>
        <authorList>
            <person name="Venkatesh B."/>
            <person name="Kirkness E.F."/>
            <person name="Loh Y.H."/>
            <person name="Halpern A.L."/>
            <person name="Lee A.P."/>
            <person name="Johnson J."/>
            <person name="Dandona N."/>
            <person name="Viswanathan L.D."/>
            <person name="Tay A."/>
            <person name="Venter J.C."/>
            <person name="Strausberg R.L."/>
            <person name="Brenner S."/>
        </authorList>
    </citation>
    <scope>NUCLEOTIDE SEQUENCE [LARGE SCALE GENOMIC DNA]</scope>
</reference>
<dbReference type="PANTHER" id="PTHR24028">
    <property type="entry name" value="CADHERIN-87A"/>
    <property type="match status" value="1"/>
</dbReference>
<feature type="domain" description="Cadherin" evidence="12">
    <location>
        <begin position="60"/>
        <end position="129"/>
    </location>
</feature>
<accession>A0A4W3JGA3</accession>
<dbReference type="CDD" id="cd11304">
    <property type="entry name" value="Cadherin_repeat"/>
    <property type="match status" value="8"/>
</dbReference>